<gene>
    <name evidence="1" type="ORF">I303_04625</name>
    <name evidence="2" type="ORF">I303_104397</name>
</gene>
<dbReference type="Pfam" id="PF08520">
    <property type="entry name" value="Mitofissin"/>
    <property type="match status" value="1"/>
</dbReference>
<dbReference type="PANTHER" id="PTHR28075">
    <property type="entry name" value="CHROMOSOME 16, WHOLE GENOME SHOTGUN SEQUENCE"/>
    <property type="match status" value="1"/>
</dbReference>
<evidence type="ECO:0000313" key="2">
    <source>
        <dbReference type="EMBL" id="WWC61812.1"/>
    </source>
</evidence>
<dbReference type="GO" id="GO:0005737">
    <property type="term" value="C:cytoplasm"/>
    <property type="evidence" value="ECO:0007669"/>
    <property type="project" value="TreeGrafter"/>
</dbReference>
<proteinExistence type="predicted"/>
<dbReference type="PANTHER" id="PTHR28075:SF3">
    <property type="entry name" value="DUF1748-DOMAIN-CONTAINING PROTEIN"/>
    <property type="match status" value="1"/>
</dbReference>
<evidence type="ECO:0000313" key="3">
    <source>
        <dbReference type="Proteomes" id="UP000078595"/>
    </source>
</evidence>
<dbReference type="InterPro" id="IPR013726">
    <property type="entry name" value="Mitofissin"/>
</dbReference>
<dbReference type="GeneID" id="28968324"/>
<dbReference type="OrthoDB" id="16824at2759"/>
<evidence type="ECO:0008006" key="4">
    <source>
        <dbReference type="Google" id="ProtNLM"/>
    </source>
</evidence>
<reference evidence="2" key="3">
    <citation type="submission" date="2024-02" db="EMBL/GenBank/DDBJ databases">
        <title>Comparative genomics of Cryptococcus and Kwoniella reveals pathogenesis evolution and contrasting modes of karyotype evolution via chromosome fusion or intercentromeric recombination.</title>
        <authorList>
            <person name="Coelho M.A."/>
            <person name="David-Palma M."/>
            <person name="Shea T."/>
            <person name="Bowers K."/>
            <person name="McGinley-Smith S."/>
            <person name="Mohammad A.W."/>
            <person name="Gnirke A."/>
            <person name="Yurkov A.M."/>
            <person name="Nowrousian M."/>
            <person name="Sun S."/>
            <person name="Cuomo C.A."/>
            <person name="Heitman J."/>
        </authorList>
    </citation>
    <scope>NUCLEOTIDE SEQUENCE</scope>
    <source>
        <strain evidence="2">CBS 10117</strain>
    </source>
</reference>
<dbReference type="RefSeq" id="XP_018263133.1">
    <property type="nucleotide sequence ID" value="XM_018407922.1"/>
</dbReference>
<reference evidence="2" key="2">
    <citation type="submission" date="2013-07" db="EMBL/GenBank/DDBJ databases">
        <authorList>
            <consortium name="The Broad Institute Genome Sequencing Platform"/>
            <person name="Cuomo C."/>
            <person name="Litvintseva A."/>
            <person name="Chen Y."/>
            <person name="Heitman J."/>
            <person name="Sun S."/>
            <person name="Springer D."/>
            <person name="Dromer F."/>
            <person name="Young S.K."/>
            <person name="Zeng Q."/>
            <person name="Gargeya S."/>
            <person name="Fitzgerald M."/>
            <person name="Abouelleil A."/>
            <person name="Alvarado L."/>
            <person name="Berlin A.M."/>
            <person name="Chapman S.B."/>
            <person name="Dewar J."/>
            <person name="Goldberg J."/>
            <person name="Griggs A."/>
            <person name="Gujja S."/>
            <person name="Hansen M."/>
            <person name="Howarth C."/>
            <person name="Imamovic A."/>
            <person name="Larimer J."/>
            <person name="McCowan C."/>
            <person name="Murphy C."/>
            <person name="Pearson M."/>
            <person name="Priest M."/>
            <person name="Roberts A."/>
            <person name="Saif S."/>
            <person name="Shea T."/>
            <person name="Sykes S."/>
            <person name="Wortman J."/>
            <person name="Nusbaum C."/>
            <person name="Birren B."/>
        </authorList>
    </citation>
    <scope>NUCLEOTIDE SEQUENCE</scope>
    <source>
        <strain evidence="2">CBS 10117</strain>
    </source>
</reference>
<organism evidence="1">
    <name type="scientific">Kwoniella dejecticola CBS 10117</name>
    <dbReference type="NCBI Taxonomy" id="1296121"/>
    <lineage>
        <taxon>Eukaryota</taxon>
        <taxon>Fungi</taxon>
        <taxon>Dikarya</taxon>
        <taxon>Basidiomycota</taxon>
        <taxon>Agaricomycotina</taxon>
        <taxon>Tremellomycetes</taxon>
        <taxon>Tremellales</taxon>
        <taxon>Cryptococcaceae</taxon>
        <taxon>Kwoniella</taxon>
    </lineage>
</organism>
<accession>A0A1A6A5F9</accession>
<dbReference type="VEuPathDB" id="FungiDB:I303_04625"/>
<dbReference type="EMBL" id="CP144534">
    <property type="protein sequence ID" value="WWC61812.1"/>
    <property type="molecule type" value="Genomic_DNA"/>
</dbReference>
<dbReference type="EMBL" id="KI894031">
    <property type="protein sequence ID" value="OBR85291.1"/>
    <property type="molecule type" value="Genomic_DNA"/>
</dbReference>
<protein>
    <recommendedName>
        <fullName evidence="4">DUF1748-domain-containing protein</fullName>
    </recommendedName>
</protein>
<dbReference type="AlphaFoldDB" id="A0A1A6A5F9"/>
<keyword evidence="3" id="KW-1185">Reference proteome</keyword>
<name>A0A1A6A5F9_9TREE</name>
<dbReference type="KEGG" id="kdj:28968324"/>
<evidence type="ECO:0000313" key="1">
    <source>
        <dbReference type="EMBL" id="OBR85291.1"/>
    </source>
</evidence>
<dbReference type="Proteomes" id="UP000078595">
    <property type="component" value="Chromosome 5"/>
</dbReference>
<reference evidence="1" key="1">
    <citation type="submission" date="2013-07" db="EMBL/GenBank/DDBJ databases">
        <title>The Genome Sequence of Cryptococcus dejecticola CBS10117.</title>
        <authorList>
            <consortium name="The Broad Institute Genome Sequencing Platform"/>
            <person name="Cuomo C."/>
            <person name="Litvintseva A."/>
            <person name="Chen Y."/>
            <person name="Heitman J."/>
            <person name="Sun S."/>
            <person name="Springer D."/>
            <person name="Dromer F."/>
            <person name="Young S.K."/>
            <person name="Zeng Q."/>
            <person name="Gargeya S."/>
            <person name="Fitzgerald M."/>
            <person name="Abouelleil A."/>
            <person name="Alvarado L."/>
            <person name="Berlin A.M."/>
            <person name="Chapman S.B."/>
            <person name="Dewar J."/>
            <person name="Goldberg J."/>
            <person name="Griggs A."/>
            <person name="Gujja S."/>
            <person name="Hansen M."/>
            <person name="Howarth C."/>
            <person name="Imamovic A."/>
            <person name="Larimer J."/>
            <person name="McCowan C."/>
            <person name="Murphy C."/>
            <person name="Pearson M."/>
            <person name="Priest M."/>
            <person name="Roberts A."/>
            <person name="Saif S."/>
            <person name="Shea T."/>
            <person name="Sykes S."/>
            <person name="Wortman J."/>
            <person name="Nusbaum C."/>
            <person name="Birren B."/>
        </authorList>
    </citation>
    <scope>NUCLEOTIDE SEQUENCE [LARGE SCALE GENOMIC DNA]</scope>
    <source>
        <strain evidence="1">CBS 10117</strain>
    </source>
</reference>
<sequence>MLGLGKIGHWMFDLIAISTIIAGVKKNTGYGFHLGLIQDTAIRGFLDSYFQLGETVFGIISGYVVNSRYFKRQVE</sequence>